<organism evidence="1 2">
    <name type="scientific">Roseburia intestinalis XB6B4</name>
    <dbReference type="NCBI Taxonomy" id="718255"/>
    <lineage>
        <taxon>Bacteria</taxon>
        <taxon>Bacillati</taxon>
        <taxon>Bacillota</taxon>
        <taxon>Clostridia</taxon>
        <taxon>Lachnospirales</taxon>
        <taxon>Lachnospiraceae</taxon>
        <taxon>Roseburia</taxon>
    </lineage>
</organism>
<protein>
    <submittedName>
        <fullName evidence="1">Uncharacterized protein</fullName>
    </submittedName>
</protein>
<evidence type="ECO:0000313" key="1">
    <source>
        <dbReference type="EMBL" id="CBL12870.1"/>
    </source>
</evidence>
<dbReference type="AlphaFoldDB" id="D4KZT0"/>
<reference evidence="1 2" key="1">
    <citation type="submission" date="2010-03" db="EMBL/GenBank/DDBJ databases">
        <title>The genome sequence of Roseburia intestinalis XB6B4.</title>
        <authorList>
            <consortium name="metaHIT consortium -- http://www.metahit.eu/"/>
            <person name="Pajon A."/>
            <person name="Turner K."/>
            <person name="Parkhill J."/>
            <person name="Bernalier A."/>
        </authorList>
    </citation>
    <scope>NUCLEOTIDE SEQUENCE [LARGE SCALE GENOMIC DNA]</scope>
    <source>
        <strain evidence="1 2">XB6B4</strain>
    </source>
</reference>
<name>D4KZT0_9FIRM</name>
<accession>D4KZT0</accession>
<dbReference type="EMBL" id="FP929050">
    <property type="protein sequence ID" value="CBL12870.1"/>
    <property type="molecule type" value="Genomic_DNA"/>
</dbReference>
<evidence type="ECO:0000313" key="2">
    <source>
        <dbReference type="Proteomes" id="UP000008953"/>
    </source>
</evidence>
<dbReference type="Proteomes" id="UP000008953">
    <property type="component" value="Chromosome"/>
</dbReference>
<gene>
    <name evidence="1" type="ORF">RO1_23820</name>
</gene>
<sequence>MVIFVYSGVTDNLTVRCGQHLYIASQEAMRKEDFLHGRTFESSNSPRAGVKANNDIFKA</sequence>
<reference evidence="1 2" key="2">
    <citation type="submission" date="2010-03" db="EMBL/GenBank/DDBJ databases">
        <authorList>
            <person name="Pajon A."/>
        </authorList>
    </citation>
    <scope>NUCLEOTIDE SEQUENCE [LARGE SCALE GENOMIC DNA]</scope>
    <source>
        <strain evidence="1 2">XB6B4</strain>
    </source>
</reference>
<proteinExistence type="predicted"/>
<dbReference type="KEGG" id="rix:RO1_23820"/>
<dbReference type="HOGENOM" id="CLU_2957845_0_0_9"/>